<evidence type="ECO:0000313" key="1">
    <source>
        <dbReference type="EMBL" id="HAI2142251.1"/>
    </source>
</evidence>
<reference evidence="3" key="4">
    <citation type="submission" date="2023-10" db="EMBL/GenBank/DDBJ databases">
        <title>Draft Genome Sequence of a Shiga toxin-producing Escherichia coli strain from deer meat showing an IS-element integration in the B-subunit of the Shiga toxin Stx2b gene.</title>
        <authorList>
            <person name="Projahn M."/>
            <person name="Borowiak M."/>
        </authorList>
    </citation>
    <scope>NUCLEOTIDE SEQUENCE</scope>
    <source>
        <strain evidence="3">BfR-EC-18960</strain>
    </source>
</reference>
<reference evidence="2 4" key="2">
    <citation type="submission" date="2019-03" db="EMBL/GenBank/DDBJ databases">
        <title>Whole Genome Sequencing of Shiga-Toxin Escherichia coli Strains from Nebraska.</title>
        <authorList>
            <person name="Abdalhamid B."/>
            <person name="Mccutchen E.L."/>
            <person name="Bouska A.C."/>
            <person name="Hinrichs S.H."/>
            <person name="Iwen P.C."/>
        </authorList>
    </citation>
    <scope>NUCLEOTIDE SEQUENCE [LARGE SCALE GENOMIC DNA]</scope>
    <source>
        <strain evidence="2 4">STEC_170836</strain>
    </source>
</reference>
<dbReference type="Proteomes" id="UP000852798">
    <property type="component" value="Unassembled WGS sequence"/>
</dbReference>
<comment type="caution">
    <text evidence="2">The sequence shown here is derived from an EMBL/GenBank/DDBJ whole genome shotgun (WGS) entry which is preliminary data.</text>
</comment>
<organism evidence="2 4">
    <name type="scientific">Escherichia coli</name>
    <dbReference type="NCBI Taxonomy" id="562"/>
    <lineage>
        <taxon>Bacteria</taxon>
        <taxon>Pseudomonadati</taxon>
        <taxon>Pseudomonadota</taxon>
        <taxon>Gammaproteobacteria</taxon>
        <taxon>Enterobacterales</taxon>
        <taxon>Enterobacteriaceae</taxon>
        <taxon>Escherichia</taxon>
    </lineage>
</organism>
<dbReference type="Proteomes" id="UP001271591">
    <property type="component" value="Unassembled WGS sequence"/>
</dbReference>
<dbReference type="EMBL" id="JAWPMK010000002">
    <property type="protein sequence ID" value="MDW9352357.1"/>
    <property type="molecule type" value="Genomic_DNA"/>
</dbReference>
<evidence type="ECO:0000313" key="4">
    <source>
        <dbReference type="Proteomes" id="UP000327073"/>
    </source>
</evidence>
<dbReference type="Proteomes" id="UP000327073">
    <property type="component" value="Unassembled WGS sequence"/>
</dbReference>
<dbReference type="Gene3D" id="1.20.1600.10">
    <property type="entry name" value="Outer membrane efflux proteins (OEP)"/>
    <property type="match status" value="1"/>
</dbReference>
<dbReference type="RefSeq" id="WP_001561607.1">
    <property type="nucleotide sequence ID" value="NZ_CANUDV010000017.1"/>
</dbReference>
<reference evidence="1" key="1">
    <citation type="journal article" date="2018" name="Genome Biol.">
        <title>SKESA: strategic k-mer extension for scrupulous assemblies.</title>
        <authorList>
            <person name="Souvorov A."/>
            <person name="Agarwala R."/>
            <person name="Lipman D.J."/>
        </authorList>
    </citation>
    <scope>NUCLEOTIDE SEQUENCE [LARGE SCALE GENOMIC DNA]</scope>
    <source>
        <strain evidence="1">BCW_4213</strain>
    </source>
</reference>
<reference evidence="1" key="3">
    <citation type="submission" date="2020-02" db="EMBL/GenBank/DDBJ databases">
        <authorList>
            <consortium name="NCBI Pathogen Detection Project"/>
        </authorList>
    </citation>
    <scope>NUCLEOTIDE SEQUENCE</scope>
    <source>
        <strain evidence="1">BCW_4213</strain>
    </source>
</reference>
<name>A0A1Q4PDQ6_ECOLX</name>
<dbReference type="GO" id="GO:0009279">
    <property type="term" value="C:cell outer membrane"/>
    <property type="evidence" value="ECO:0007669"/>
    <property type="project" value="UniProtKB-SubCell"/>
</dbReference>
<proteinExistence type="predicted"/>
<evidence type="ECO:0000313" key="3">
    <source>
        <dbReference type="EMBL" id="MDW9352357.1"/>
    </source>
</evidence>
<dbReference type="AlphaFoldDB" id="A0A1Q4PDQ6"/>
<dbReference type="GO" id="GO:0015562">
    <property type="term" value="F:efflux transmembrane transporter activity"/>
    <property type="evidence" value="ECO:0007669"/>
    <property type="project" value="InterPro"/>
</dbReference>
<sequence>MDDYFNKTNIFSSYILEQEHNKIEESNNVASLLPSMSIGLGQYINNNKRLSTFGDSDIYFSLSQDIFSAYKYKNNKDKLAIQNNLQNLELQRKRYEYLLGFYYSSINYTYQLEQIQLTKKQIQKLETDYNISKELFKMGKAPYLDTEIKGNNLDKMRNTLNEVELERQYSLMKIKSDYSVPEELLHKVTIEDIKACKRSSIIELVKNIYKKKNESVDIDNKISESSLLPSLYFSVGLTPKNGGTLSDISLREMDYNASISVNVPLSDFFSSFNSKKTNAINSMKNNIDNLNDFRELELLRFDINNKLHIIKNKIPILKNNLYIKNKELNYISERVKNKKESVLTYYSLQDDIYEIELNIKRNENELMYYELYLDFLG</sequence>
<evidence type="ECO:0000313" key="2">
    <source>
        <dbReference type="EMBL" id="KAB0124227.1"/>
    </source>
</evidence>
<dbReference type="SUPFAM" id="SSF56954">
    <property type="entry name" value="Outer membrane efflux proteins (OEP)"/>
    <property type="match status" value="1"/>
</dbReference>
<gene>
    <name evidence="2" type="ORF">F7F11_13170</name>
    <name evidence="1" type="ORF">HI055_002594</name>
    <name evidence="3" type="ORF">R8G00_23005</name>
</gene>
<dbReference type="EMBL" id="DABDSA010000013">
    <property type="protein sequence ID" value="HAI2142251.1"/>
    <property type="molecule type" value="Genomic_DNA"/>
</dbReference>
<dbReference type="EMBL" id="VZEL01000011">
    <property type="protein sequence ID" value="KAB0124227.1"/>
    <property type="molecule type" value="Genomic_DNA"/>
</dbReference>
<protein>
    <submittedName>
        <fullName evidence="2">TolC family protein</fullName>
    </submittedName>
</protein>
<accession>A0A1Q4PDQ6</accession>